<dbReference type="EMBL" id="CACVKT020006767">
    <property type="protein sequence ID" value="CAC5403424.1"/>
    <property type="molecule type" value="Genomic_DNA"/>
</dbReference>
<dbReference type="Proteomes" id="UP000507470">
    <property type="component" value="Unassembled WGS sequence"/>
</dbReference>
<dbReference type="OrthoDB" id="10033767at2759"/>
<reference evidence="1 2" key="1">
    <citation type="submission" date="2020-06" db="EMBL/GenBank/DDBJ databases">
        <authorList>
            <person name="Li R."/>
            <person name="Bekaert M."/>
        </authorList>
    </citation>
    <scope>NUCLEOTIDE SEQUENCE [LARGE SCALE GENOMIC DNA]</scope>
    <source>
        <strain evidence="2">wild</strain>
    </source>
</reference>
<evidence type="ECO:0000313" key="1">
    <source>
        <dbReference type="EMBL" id="CAC5403424.1"/>
    </source>
</evidence>
<protein>
    <submittedName>
        <fullName evidence="1">Uncharacterized protein</fullName>
    </submittedName>
</protein>
<organism evidence="1 2">
    <name type="scientific">Mytilus coruscus</name>
    <name type="common">Sea mussel</name>
    <dbReference type="NCBI Taxonomy" id="42192"/>
    <lineage>
        <taxon>Eukaryota</taxon>
        <taxon>Metazoa</taxon>
        <taxon>Spiralia</taxon>
        <taxon>Lophotrochozoa</taxon>
        <taxon>Mollusca</taxon>
        <taxon>Bivalvia</taxon>
        <taxon>Autobranchia</taxon>
        <taxon>Pteriomorphia</taxon>
        <taxon>Mytilida</taxon>
        <taxon>Mytiloidea</taxon>
        <taxon>Mytilidae</taxon>
        <taxon>Mytilinae</taxon>
        <taxon>Mytilus</taxon>
    </lineage>
</organism>
<proteinExistence type="predicted"/>
<evidence type="ECO:0000313" key="2">
    <source>
        <dbReference type="Proteomes" id="UP000507470"/>
    </source>
</evidence>
<name>A0A6J8D8J8_MYTCO</name>
<dbReference type="AlphaFoldDB" id="A0A6J8D8J8"/>
<keyword evidence="2" id="KW-1185">Reference proteome</keyword>
<sequence>MSNARHLTCTKNPIRINEENPRFTAKDALFNKVCGMFEECQAKFPTTFLNDEVKRYTMILADALWYLNGHFGCVQEKASHIPDIVAIPERFLDFEGFNDYKRKKQKCPNLQSNVLNGHAKTLLQLASKQFCVNWKDLHDDIENLATTFSSYSTFLDNSNKQQKEQQNKFTPSRQIEKVAWIDLDFSSLSSEVAICRYDPGGSNTTITYVWKLPANIPDAELLTSSTCIVQGLRQNLFEFHTRQMRRDFLYKFSNLGGSRIPPQIMRAIYAELTLDASADQNPEIDQRARMAILGEDPELIIDMRHLNKGRPGDTFNQFFEQLEKEVQSIMAADERRHNVEHIAHYISVPDLIKQVKSKLPNDAPIPSEPTVLFSFVLKNTHNNVSKLYKSKVPLRMTIQTRQLRASHMDDHFCAAMFKYMREYSVLYRDETTFVCLDDKSKLDFGEPSLALSSGVRGKKAIIRLNSMLSCLDHDCQSKGSLTPSVCLDVDIPDATDESFYRGQVTLGMKDSVFQPSNPFRHAVELQHILNLKGEQKPVLMLFTDGDPDHRVTYHAVKLALIILFKRLGLEMLVAGRTAPGHSWTNPAERIMSLLNLAFQNAALSRNECSSDMEQVLKSCGGMADIRRKAETVKDLKAGWIASLQQMITMLEERVKRVQLKGKSFSCIPPATNEKVIEFEREVNQIDPNIVMGQYTQQHLKRAERYKQFIERHCIERQYCFQIKRCNDEMCCKKPTKERPWVPDPMYSDANGTHYKKLEDVIGTETSEKDRPSAQKQTVTAVAEEQQGCKNSVLVGQNVRMTVDCTDCTKPRCIYSKLKLTPREMRGLKLLLNSHDYSCGAGITTDGHVLQGKVFVKLQLNCQSPIEFSYYSSGINGKLDLCCYCKAEGVQQDKELKKQFRVVLPVCQTCLDNHKPILKRNPIKK</sequence>
<accession>A0A6J8D8J8</accession>
<gene>
    <name evidence="1" type="ORF">MCOR_37321</name>
</gene>